<dbReference type="KEGG" id="sno:Snov_0021"/>
<keyword evidence="2" id="KW-1185">Reference proteome</keyword>
<sequence length="140" mass="15582">MIDPVLELQGVITARLKANDDLRALIDRRVYDSVPRDRDGGVTAKFPYVSFGPTTELQDDADCIAATEFTLQIDAWSREPGFPEVRRIAKAVKAALHEQEITLAENALATFEWWRADVIRAPDGITSHAAITFRGVIEQS</sequence>
<dbReference type="Gene3D" id="3.30.2000.30">
    <property type="match status" value="1"/>
</dbReference>
<organism evidence="1 2">
    <name type="scientific">Ancylobacter novellus (strain ATCC 8093 / DSM 506 / JCM 20403 / CCM 1077 / IAM 12100 / NBRC 12443 / NCIMB 10456)</name>
    <name type="common">Starkeya novella</name>
    <dbReference type="NCBI Taxonomy" id="639283"/>
    <lineage>
        <taxon>Bacteria</taxon>
        <taxon>Pseudomonadati</taxon>
        <taxon>Pseudomonadota</taxon>
        <taxon>Alphaproteobacteria</taxon>
        <taxon>Hyphomicrobiales</taxon>
        <taxon>Xanthobacteraceae</taxon>
        <taxon>Ancylobacter</taxon>
    </lineage>
</organism>
<reference evidence="1 2" key="1">
    <citation type="journal article" date="2012" name="Stand. Genomic Sci.">
        <title>Complete genome sequence of the facultatively chemolithoautotrophic and methylotrophic alpha Proteobacterium Starkeya novella type strain (ATCC 8093(T)).</title>
        <authorList>
            <person name="Kappler U."/>
            <person name="Davenport K."/>
            <person name="Beatson S."/>
            <person name="Lucas S."/>
            <person name="Lapidus A."/>
            <person name="Copeland A."/>
            <person name="Berry K.W."/>
            <person name="Glavina Del Rio T."/>
            <person name="Hammon N."/>
            <person name="Dalin E."/>
            <person name="Tice H."/>
            <person name="Pitluck S."/>
            <person name="Richardson P."/>
            <person name="Bruce D."/>
            <person name="Goodwin L.A."/>
            <person name="Han C."/>
            <person name="Tapia R."/>
            <person name="Detter J.C."/>
            <person name="Chang Y.J."/>
            <person name="Jeffries C.D."/>
            <person name="Land M."/>
            <person name="Hauser L."/>
            <person name="Kyrpides N.C."/>
            <person name="Goker M."/>
            <person name="Ivanova N."/>
            <person name="Klenk H.P."/>
            <person name="Woyke T."/>
        </authorList>
    </citation>
    <scope>NUCLEOTIDE SEQUENCE [LARGE SCALE GENOMIC DNA]</scope>
    <source>
        <strain evidence="2">ATCC 8093 / DSM 506 / JCM 20403 / CCM 1077 / IAM 12100 / NBRC 12443 / NCIMB 10456</strain>
    </source>
</reference>
<protein>
    <recommendedName>
        <fullName evidence="3">DUF3168 domain-containing protein</fullName>
    </recommendedName>
</protein>
<name>D6ZZU4_ANCN5</name>
<dbReference type="Pfam" id="PF11367">
    <property type="entry name" value="Tail_completion_gp17"/>
    <property type="match status" value="1"/>
</dbReference>
<dbReference type="eggNOG" id="ENOG50331ID">
    <property type="taxonomic scope" value="Bacteria"/>
</dbReference>
<dbReference type="AlphaFoldDB" id="D6ZZU4"/>
<dbReference type="STRING" id="639283.Snov_0021"/>
<accession>D6ZZU4</accession>
<evidence type="ECO:0000313" key="1">
    <source>
        <dbReference type="EMBL" id="ADH87358.1"/>
    </source>
</evidence>
<dbReference type="Proteomes" id="UP000006633">
    <property type="component" value="Chromosome"/>
</dbReference>
<evidence type="ECO:0000313" key="2">
    <source>
        <dbReference type="Proteomes" id="UP000006633"/>
    </source>
</evidence>
<proteinExistence type="predicted"/>
<dbReference type="InterPro" id="IPR053745">
    <property type="entry name" value="Viral_Tail_Comp_sf"/>
</dbReference>
<dbReference type="HOGENOM" id="CLU_126531_2_0_5"/>
<gene>
    <name evidence="1" type="ordered locus">Snov_0021</name>
</gene>
<evidence type="ECO:0008006" key="3">
    <source>
        <dbReference type="Google" id="ProtNLM"/>
    </source>
</evidence>
<dbReference type="OrthoDB" id="7630456at2"/>
<dbReference type="RefSeq" id="WP_013164863.1">
    <property type="nucleotide sequence ID" value="NC_014217.1"/>
</dbReference>
<dbReference type="EMBL" id="CP002026">
    <property type="protein sequence ID" value="ADH87358.1"/>
    <property type="molecule type" value="Genomic_DNA"/>
</dbReference>
<dbReference type="InterPro" id="IPR021508">
    <property type="entry name" value="Gp17-like"/>
</dbReference>